<accession>A0AAV0V4U9</accession>
<evidence type="ECO:0000256" key="4">
    <source>
        <dbReference type="ARBA" id="ARBA00023329"/>
    </source>
</evidence>
<dbReference type="PANTHER" id="PTHR21514">
    <property type="entry name" value="AP-4 COMPLEX ACCESSORY SUBUNIT TEPSIN"/>
    <property type="match status" value="1"/>
</dbReference>
<feature type="compositionally biased region" description="Basic and acidic residues" evidence="5">
    <location>
        <begin position="210"/>
        <end position="222"/>
    </location>
</feature>
<dbReference type="AlphaFoldDB" id="A0AAV0V4U9"/>
<evidence type="ECO:0000256" key="2">
    <source>
        <dbReference type="ARBA" id="ARBA00004601"/>
    </source>
</evidence>
<keyword evidence="3" id="KW-0333">Golgi apparatus</keyword>
<dbReference type="CDD" id="cd03572">
    <property type="entry name" value="ENTH_like_Tepsin"/>
    <property type="match status" value="1"/>
</dbReference>
<comment type="caution">
    <text evidence="7">The sequence shown here is derived from an EMBL/GenBank/DDBJ whole genome shotgun (WGS) entry which is preliminary data.</text>
</comment>
<keyword evidence="4" id="KW-0968">Cytoplasmic vesicle</keyword>
<dbReference type="EMBL" id="CANTFL010001490">
    <property type="protein sequence ID" value="CAI5743533.1"/>
    <property type="molecule type" value="Genomic_DNA"/>
</dbReference>
<dbReference type="GO" id="GO:0031410">
    <property type="term" value="C:cytoplasmic vesicle"/>
    <property type="evidence" value="ECO:0007669"/>
    <property type="project" value="UniProtKB-SubCell"/>
</dbReference>
<dbReference type="InterPro" id="IPR013809">
    <property type="entry name" value="ENTH"/>
</dbReference>
<evidence type="ECO:0000313" key="8">
    <source>
        <dbReference type="Proteomes" id="UP001162031"/>
    </source>
</evidence>
<proteinExistence type="predicted"/>
<evidence type="ECO:0000256" key="5">
    <source>
        <dbReference type="SAM" id="MobiDB-lite"/>
    </source>
</evidence>
<evidence type="ECO:0000313" key="7">
    <source>
        <dbReference type="EMBL" id="CAI5743533.1"/>
    </source>
</evidence>
<dbReference type="PANTHER" id="PTHR21514:SF0">
    <property type="entry name" value="AP-4 COMPLEX ACCESSORY SUBUNIT TEPSIN"/>
    <property type="match status" value="1"/>
</dbReference>
<feature type="compositionally biased region" description="Basic and acidic residues" evidence="5">
    <location>
        <begin position="290"/>
        <end position="311"/>
    </location>
</feature>
<feature type="compositionally biased region" description="Low complexity" evidence="5">
    <location>
        <begin position="248"/>
        <end position="261"/>
    </location>
</feature>
<comment type="subcellular location">
    <subcellularLocation>
        <location evidence="1">Cytoplasmic vesicle</location>
    </subcellularLocation>
    <subcellularLocation>
        <location evidence="2">Golgi apparatus</location>
        <location evidence="2">trans-Golgi network</location>
    </subcellularLocation>
</comment>
<evidence type="ECO:0000259" key="6">
    <source>
        <dbReference type="PROSITE" id="PS50942"/>
    </source>
</evidence>
<evidence type="ECO:0000256" key="3">
    <source>
        <dbReference type="ARBA" id="ARBA00023034"/>
    </source>
</evidence>
<name>A0AAV0V4U9_HYABA</name>
<feature type="region of interest" description="Disordered" evidence="5">
    <location>
        <begin position="124"/>
        <end position="311"/>
    </location>
</feature>
<dbReference type="SUPFAM" id="SSF48464">
    <property type="entry name" value="ENTH/VHS domain"/>
    <property type="match status" value="1"/>
</dbReference>
<dbReference type="InterPro" id="IPR039273">
    <property type="entry name" value="TEPSIN"/>
</dbReference>
<keyword evidence="8" id="KW-1185">Reference proteome</keyword>
<feature type="domain" description="ENTH" evidence="6">
    <location>
        <begin position="1"/>
        <end position="127"/>
    </location>
</feature>
<organism evidence="7 8">
    <name type="scientific">Hyaloperonospora brassicae</name>
    <name type="common">Brassica downy mildew</name>
    <name type="synonym">Peronospora brassicae</name>
    <dbReference type="NCBI Taxonomy" id="162125"/>
    <lineage>
        <taxon>Eukaryota</taxon>
        <taxon>Sar</taxon>
        <taxon>Stramenopiles</taxon>
        <taxon>Oomycota</taxon>
        <taxon>Peronosporomycetes</taxon>
        <taxon>Peronosporales</taxon>
        <taxon>Peronosporaceae</taxon>
        <taxon>Hyaloperonospora</taxon>
    </lineage>
</organism>
<dbReference type="PROSITE" id="PS50942">
    <property type="entry name" value="ENTH"/>
    <property type="match status" value="1"/>
</dbReference>
<evidence type="ECO:0000256" key="1">
    <source>
        <dbReference type="ARBA" id="ARBA00004541"/>
    </source>
</evidence>
<dbReference type="Gene3D" id="1.25.40.90">
    <property type="match status" value="1"/>
</dbReference>
<dbReference type="GO" id="GO:0032588">
    <property type="term" value="C:trans-Golgi network membrane"/>
    <property type="evidence" value="ECO:0007669"/>
    <property type="project" value="TreeGrafter"/>
</dbReference>
<sequence>MNRHALAEATSLHDGPVPVYLMEEIANATRASERDAEKTADFMLARLHKSNLNVKLKALQIISFCIRNGSRSFAEAVRDKEQEIAVYLQISGLSDPVYGDEKYRRIRVAAQEALVCLNVSFLSRQQDEPPPPPQQHALQGDADSWQASARDNAPAYGSADTACHQAERQHTSVGGSWGQPQPPGRPMPYQDNPSEGYARPPGPASYDGRSGGEGHRGSESDNNHFGQNGGGIGGYGNTPNCPQSRYGQSAQAPQPPQRQASGFGSWSAQPGSGVASKSTGAGTWSSSGYQKKDLAAENDPRYNPSMRRDNRPTVLVGHALNFPKPAGGFGSSNTSATSGLGGFQSGTYNPNAVRSASGATAFNPNMAEGSAPGGFASHQVGGAPSYADKMNRMSGNAHRIGSMGLPVNGQPLPDALPTALGKRAEVLKKLGTAALEKWDRRNMDKSMASSLADHDELRAGPQIVEHGYYQSNARRGAGGGDTSRDYERTMIDNLCAPAGLSRAPPADGLKRFVDLAQTLDAQTIGDIVLDKLEDETWQVCLKGLHVVQALLDSPGAAPYEEFFEENVEVIEELRKDAKPSVVSKAKQVLRALGYEDDAHEAPKLDSKGVGATRLQRGRSPKDRVQQPQQEVDLLGFDSLSLESSACPVDHGATASVDLLCSPVRPQPPPALTSMEEVLLLDGYDTQASSGPPYAPQQQVVPKAYAQLAQAHVDEQNKAMSHYRKGLFSIANSPCSAGTAVGTAPRSGAVDSVCLGGGNNHSAFAFM</sequence>
<dbReference type="Proteomes" id="UP001162031">
    <property type="component" value="Unassembled WGS sequence"/>
</dbReference>
<dbReference type="Pfam" id="PF01417">
    <property type="entry name" value="ENTH"/>
    <property type="match status" value="1"/>
</dbReference>
<feature type="region of interest" description="Disordered" evidence="5">
    <location>
        <begin position="600"/>
        <end position="627"/>
    </location>
</feature>
<feature type="compositionally biased region" description="Polar residues" evidence="5">
    <location>
        <begin position="262"/>
        <end position="289"/>
    </location>
</feature>
<reference evidence="7" key="1">
    <citation type="submission" date="2022-12" db="EMBL/GenBank/DDBJ databases">
        <authorList>
            <person name="Webb A."/>
        </authorList>
    </citation>
    <scope>NUCLEOTIDE SEQUENCE</scope>
    <source>
        <strain evidence="7">Hp1</strain>
    </source>
</reference>
<gene>
    <name evidence="7" type="ORF">HBR001_LOCUS9525</name>
</gene>
<dbReference type="InterPro" id="IPR008942">
    <property type="entry name" value="ENTH_VHS"/>
</dbReference>
<feature type="compositionally biased region" description="Gly residues" evidence="5">
    <location>
        <begin position="227"/>
        <end position="236"/>
    </location>
</feature>
<dbReference type="InterPro" id="IPR035802">
    <property type="entry name" value="ENTH/VHS_tepsin"/>
</dbReference>
<protein>
    <recommendedName>
        <fullName evidence="6">ENTH domain-containing protein</fullName>
    </recommendedName>
</protein>